<evidence type="ECO:0000313" key="2">
    <source>
        <dbReference type="Proteomes" id="UP001597405"/>
    </source>
</evidence>
<keyword evidence="2" id="KW-1185">Reference proteome</keyword>
<accession>A0ABW4UPA9</accession>
<protein>
    <submittedName>
        <fullName evidence="1">Uncharacterized protein</fullName>
    </submittedName>
</protein>
<reference evidence="2" key="1">
    <citation type="journal article" date="2019" name="Int. J. Syst. Evol. Microbiol.">
        <title>The Global Catalogue of Microorganisms (GCM) 10K type strain sequencing project: providing services to taxonomists for standard genome sequencing and annotation.</title>
        <authorList>
            <consortium name="The Broad Institute Genomics Platform"/>
            <consortium name="The Broad Institute Genome Sequencing Center for Infectious Disease"/>
            <person name="Wu L."/>
            <person name="Ma J."/>
        </authorList>
    </citation>
    <scope>NUCLEOTIDE SEQUENCE [LARGE SCALE GENOMIC DNA]</scope>
    <source>
        <strain evidence="2">CGMCC 1.16225</strain>
    </source>
</reference>
<proteinExistence type="predicted"/>
<comment type="caution">
    <text evidence="1">The sequence shown here is derived from an EMBL/GenBank/DDBJ whole genome shotgun (WGS) entry which is preliminary data.</text>
</comment>
<dbReference type="EMBL" id="JBHUGZ010000029">
    <property type="protein sequence ID" value="MFD1987419.1"/>
    <property type="molecule type" value="Genomic_DNA"/>
</dbReference>
<gene>
    <name evidence="1" type="ORF">ACFSOZ_33910</name>
</gene>
<name>A0ABW4UPA9_9HYPH</name>
<dbReference type="RefSeq" id="WP_379105421.1">
    <property type="nucleotide sequence ID" value="NZ_JBHUGZ010000029.1"/>
</dbReference>
<organism evidence="1 2">
    <name type="scientific">Mesorhizobium newzealandense</name>
    <dbReference type="NCBI Taxonomy" id="1300302"/>
    <lineage>
        <taxon>Bacteria</taxon>
        <taxon>Pseudomonadati</taxon>
        <taxon>Pseudomonadota</taxon>
        <taxon>Alphaproteobacteria</taxon>
        <taxon>Hyphomicrobiales</taxon>
        <taxon>Phyllobacteriaceae</taxon>
        <taxon>Mesorhizobium</taxon>
    </lineage>
</organism>
<evidence type="ECO:0000313" key="1">
    <source>
        <dbReference type="EMBL" id="MFD1987419.1"/>
    </source>
</evidence>
<dbReference type="Proteomes" id="UP001597405">
    <property type="component" value="Unassembled WGS sequence"/>
</dbReference>
<sequence>MQKLFSMLRQFSKPRGKTLADDEPYIYRSRGLLDTVLVVVIGVEAKLVPEIIETIKKKFPKADKLVFLTDDSDFTAFREQAVAFEYMPPLVEQRVHAADMPWQSYLRERWGLLLAKWKPRLILSYGMNIDAFLAAAPTSIPPRT</sequence>